<comment type="caution">
    <text evidence="2">The sequence shown here is derived from an EMBL/GenBank/DDBJ whole genome shotgun (WGS) entry which is preliminary data.</text>
</comment>
<organism evidence="2 3">
    <name type="scientific">Streptomyces mangrovisoli</name>
    <dbReference type="NCBI Taxonomy" id="1428628"/>
    <lineage>
        <taxon>Bacteria</taxon>
        <taxon>Bacillati</taxon>
        <taxon>Actinomycetota</taxon>
        <taxon>Actinomycetes</taxon>
        <taxon>Kitasatosporales</taxon>
        <taxon>Streptomycetaceae</taxon>
        <taxon>Streptomyces</taxon>
    </lineage>
</organism>
<evidence type="ECO:0000313" key="2">
    <source>
        <dbReference type="EMBL" id="OIJ68351.1"/>
    </source>
</evidence>
<gene>
    <name evidence="2" type="ORF">WN71_007980</name>
</gene>
<evidence type="ECO:0000313" key="3">
    <source>
        <dbReference type="Proteomes" id="UP000034196"/>
    </source>
</evidence>
<reference evidence="2" key="1">
    <citation type="submission" date="2016-10" db="EMBL/GenBank/DDBJ databases">
        <title>Genome sequence of Streptomyces mangrovisoli MUSC 149.</title>
        <authorList>
            <person name="Lee L.-H."/>
            <person name="Ser H.-L."/>
        </authorList>
    </citation>
    <scope>NUCLEOTIDE SEQUENCE [LARGE SCALE GENOMIC DNA]</scope>
    <source>
        <strain evidence="2">MUSC 149</strain>
    </source>
</reference>
<dbReference type="EMBL" id="LAVA02000016">
    <property type="protein sequence ID" value="OIJ68351.1"/>
    <property type="molecule type" value="Genomic_DNA"/>
</dbReference>
<accession>A0A1J4P0S8</accession>
<dbReference type="STRING" id="1428628.WN71_007980"/>
<name>A0A1J4P0S8_9ACTN</name>
<evidence type="ECO:0000256" key="1">
    <source>
        <dbReference type="SAM" id="MobiDB-lite"/>
    </source>
</evidence>
<protein>
    <submittedName>
        <fullName evidence="2">Uncharacterized protein</fullName>
    </submittedName>
</protein>
<proteinExistence type="predicted"/>
<feature type="region of interest" description="Disordered" evidence="1">
    <location>
        <begin position="1"/>
        <end position="35"/>
    </location>
</feature>
<keyword evidence="3" id="KW-1185">Reference proteome</keyword>
<sequence>MFLSSRQLPGAVRMGSRRAAHASQPVSGTGLRAPRSPRLVAAASSARPHGLDEHQRAQTLTVSAMQRFFGIPESLVPCAVIVDLEQRHA</sequence>
<dbReference type="AlphaFoldDB" id="A0A1J4P0S8"/>
<dbReference type="Proteomes" id="UP000034196">
    <property type="component" value="Unassembled WGS sequence"/>
</dbReference>